<dbReference type="EMBL" id="MU151081">
    <property type="protein sequence ID" value="KAF9451733.1"/>
    <property type="molecule type" value="Genomic_DNA"/>
</dbReference>
<feature type="region of interest" description="Disordered" evidence="1">
    <location>
        <begin position="384"/>
        <end position="421"/>
    </location>
</feature>
<feature type="compositionally biased region" description="Polar residues" evidence="1">
    <location>
        <begin position="1"/>
        <end position="11"/>
    </location>
</feature>
<sequence>MPIQRTRSAAPNASEKAHSANGSAVPTSAGEKKDTSEVALLAGGKPDKPAYEREQNRLKGEIDSLQAKLATVRDKIGLATQQNVGNERRNELKSELDSLREQQSSKKLNRGKLRDQVNSLQDNLQKKIKDLQAQKSKVSFKTVAEIDDRIASLEKQIESGNMKLADEKRALQEISQIKRNRRIVDTFQSEQDAIDAIRQEIEDLKKQLDDPEAKAVSDRFETVKAELDEIKKENDEAYAGRNKLFEERDNLNNQIKDLLTEKRQKQFAYRDANDKYWAKLNEDRARRAEKQRAQRAAEEAERKLEIAQRIRDEASAPAFQSYIEDCQTLVDFFSGKSSATVAPKSGSLLAKAEVAGVPKLEIRQVEAVPEGVVVRKKKGEEEDNYFVGGKGRKGKKGGAPKASTPSEPDSPVAATGSTSDKLNIPLGNLSALLALSIPVPESQADVPRVIEDLNTKKAWYEANQARVTAENIAKAETEIARLTNSAKDTRASATATPSGAETPISEVAPSNADDEKPAESTEEASLDAAAQEEEVVA</sequence>
<organism evidence="2 3">
    <name type="scientific">Macrolepiota fuliginosa MF-IS2</name>
    <dbReference type="NCBI Taxonomy" id="1400762"/>
    <lineage>
        <taxon>Eukaryota</taxon>
        <taxon>Fungi</taxon>
        <taxon>Dikarya</taxon>
        <taxon>Basidiomycota</taxon>
        <taxon>Agaricomycotina</taxon>
        <taxon>Agaricomycetes</taxon>
        <taxon>Agaricomycetidae</taxon>
        <taxon>Agaricales</taxon>
        <taxon>Agaricineae</taxon>
        <taxon>Agaricaceae</taxon>
        <taxon>Macrolepiota</taxon>
    </lineage>
</organism>
<name>A0A9P6C831_9AGAR</name>
<evidence type="ECO:0000313" key="3">
    <source>
        <dbReference type="Proteomes" id="UP000807342"/>
    </source>
</evidence>
<feature type="region of interest" description="Disordered" evidence="1">
    <location>
        <begin position="80"/>
        <end position="115"/>
    </location>
</feature>
<feature type="compositionally biased region" description="Acidic residues" evidence="1">
    <location>
        <begin position="520"/>
        <end position="537"/>
    </location>
</feature>
<dbReference type="Proteomes" id="UP000807342">
    <property type="component" value="Unassembled WGS sequence"/>
</dbReference>
<proteinExistence type="predicted"/>
<dbReference type="InterPro" id="IPR039604">
    <property type="entry name" value="Bfr1"/>
</dbReference>
<feature type="region of interest" description="Disordered" evidence="1">
    <location>
        <begin position="1"/>
        <end position="52"/>
    </location>
</feature>
<evidence type="ECO:0000256" key="1">
    <source>
        <dbReference type="SAM" id="MobiDB-lite"/>
    </source>
</evidence>
<dbReference type="AlphaFoldDB" id="A0A9P6C831"/>
<reference evidence="2" key="1">
    <citation type="submission" date="2020-11" db="EMBL/GenBank/DDBJ databases">
        <authorList>
            <consortium name="DOE Joint Genome Institute"/>
            <person name="Ahrendt S."/>
            <person name="Riley R."/>
            <person name="Andreopoulos W."/>
            <person name="Labutti K."/>
            <person name="Pangilinan J."/>
            <person name="Ruiz-Duenas F.J."/>
            <person name="Barrasa J.M."/>
            <person name="Sanchez-Garcia M."/>
            <person name="Camarero S."/>
            <person name="Miyauchi S."/>
            <person name="Serrano A."/>
            <person name="Linde D."/>
            <person name="Babiker R."/>
            <person name="Drula E."/>
            <person name="Ayuso-Fernandez I."/>
            <person name="Pacheco R."/>
            <person name="Padilla G."/>
            <person name="Ferreira P."/>
            <person name="Barriuso J."/>
            <person name="Kellner H."/>
            <person name="Castanera R."/>
            <person name="Alfaro M."/>
            <person name="Ramirez L."/>
            <person name="Pisabarro A.G."/>
            <person name="Kuo A."/>
            <person name="Tritt A."/>
            <person name="Lipzen A."/>
            <person name="He G."/>
            <person name="Yan M."/>
            <person name="Ng V."/>
            <person name="Cullen D."/>
            <person name="Martin F."/>
            <person name="Rosso M.-N."/>
            <person name="Henrissat B."/>
            <person name="Hibbett D."/>
            <person name="Martinez A.T."/>
            <person name="Grigoriev I.V."/>
        </authorList>
    </citation>
    <scope>NUCLEOTIDE SEQUENCE</scope>
    <source>
        <strain evidence="2">MF-IS2</strain>
    </source>
</reference>
<dbReference type="OrthoDB" id="2195113at2759"/>
<dbReference type="GO" id="GO:0008298">
    <property type="term" value="P:intracellular mRNA localization"/>
    <property type="evidence" value="ECO:0007669"/>
    <property type="project" value="TreeGrafter"/>
</dbReference>
<gene>
    <name evidence="2" type="ORF">P691DRAFT_772902</name>
</gene>
<comment type="caution">
    <text evidence="2">The sequence shown here is derived from an EMBL/GenBank/DDBJ whole genome shotgun (WGS) entry which is preliminary data.</text>
</comment>
<accession>A0A9P6C831</accession>
<dbReference type="GO" id="GO:0042175">
    <property type="term" value="C:nuclear outer membrane-endoplasmic reticulum membrane network"/>
    <property type="evidence" value="ECO:0007669"/>
    <property type="project" value="TreeGrafter"/>
</dbReference>
<dbReference type="PANTHER" id="PTHR31027">
    <property type="entry name" value="NUCLEAR SEGREGATION PROTEIN BFR1"/>
    <property type="match status" value="1"/>
</dbReference>
<feature type="compositionally biased region" description="Basic and acidic residues" evidence="1">
    <location>
        <begin position="86"/>
        <end position="104"/>
    </location>
</feature>
<feature type="compositionally biased region" description="Polar residues" evidence="1">
    <location>
        <begin position="483"/>
        <end position="499"/>
    </location>
</feature>
<dbReference type="GO" id="GO:0005783">
    <property type="term" value="C:endoplasmic reticulum"/>
    <property type="evidence" value="ECO:0007669"/>
    <property type="project" value="TreeGrafter"/>
</dbReference>
<feature type="region of interest" description="Disordered" evidence="1">
    <location>
        <begin position="483"/>
        <end position="537"/>
    </location>
</feature>
<dbReference type="GO" id="GO:0003729">
    <property type="term" value="F:mRNA binding"/>
    <property type="evidence" value="ECO:0007669"/>
    <property type="project" value="TreeGrafter"/>
</dbReference>
<evidence type="ECO:0000313" key="2">
    <source>
        <dbReference type="EMBL" id="KAF9451733.1"/>
    </source>
</evidence>
<protein>
    <submittedName>
        <fullName evidence="2">Nuclear segregation protein Bfr1</fullName>
    </submittedName>
</protein>
<keyword evidence="3" id="KW-1185">Reference proteome</keyword>
<dbReference type="PANTHER" id="PTHR31027:SF2">
    <property type="entry name" value="LEBERCILIN DOMAIN-CONTAINING PROTEIN"/>
    <property type="match status" value="1"/>
</dbReference>
<dbReference type="GO" id="GO:1990904">
    <property type="term" value="C:ribonucleoprotein complex"/>
    <property type="evidence" value="ECO:0007669"/>
    <property type="project" value="TreeGrafter"/>
</dbReference>